<sequence length="302" mass="35478">MNSEDLPLVTIVTPSYNQGRFIEETILSVLNQDYPNIEYIVMDGGSNDETLDILKKYDDKIVWVSEKDKGQTDAINKGLRIAKGEVLAYLNSDDTYLPGAISRAVRYFSENPDSKLLYGEGYHITAEGDIIERYPTEPYNFKHLAETCYICQPTTFWKREVIEDIGLFDESLHYAMDYDYWIRAAERYGKLDYMPEYLANSRFYQETKTMSKRVEAHAEILKVIKSHYGRGNVPLSWIYAYSHLYVDRFVSRDTKLKNALFIIGMTTVTTIKCLQFNRKFPFSEFHRWKDWYLKSFINKDMQ</sequence>
<accession>A0AAF0JTU4</accession>
<evidence type="ECO:0000313" key="2">
    <source>
        <dbReference type="EMBL" id="WFN36778.1"/>
    </source>
</evidence>
<dbReference type="CDD" id="cd06433">
    <property type="entry name" value="GT_2_WfgS_like"/>
    <property type="match status" value="1"/>
</dbReference>
<dbReference type="EMBL" id="CP091092">
    <property type="protein sequence ID" value="WFN36778.1"/>
    <property type="molecule type" value="Genomic_DNA"/>
</dbReference>
<dbReference type="AlphaFoldDB" id="A0AAF0JTU4"/>
<dbReference type="PANTHER" id="PTHR22916:SF3">
    <property type="entry name" value="UDP-GLCNAC:BETAGAL BETA-1,3-N-ACETYLGLUCOSAMINYLTRANSFERASE-LIKE PROTEIN 1"/>
    <property type="match status" value="1"/>
</dbReference>
<dbReference type="Pfam" id="PF00535">
    <property type="entry name" value="Glycos_transf_2"/>
    <property type="match status" value="1"/>
</dbReference>
<evidence type="ECO:0000313" key="3">
    <source>
        <dbReference type="Proteomes" id="UP001218895"/>
    </source>
</evidence>
<dbReference type="InterPro" id="IPR029044">
    <property type="entry name" value="Nucleotide-diphossugar_trans"/>
</dbReference>
<dbReference type="GeneID" id="79951071"/>
<dbReference type="Gene3D" id="3.90.550.10">
    <property type="entry name" value="Spore Coat Polysaccharide Biosynthesis Protein SpsA, Chain A"/>
    <property type="match status" value="1"/>
</dbReference>
<reference evidence="2" key="1">
    <citation type="submission" date="2022-01" db="EMBL/GenBank/DDBJ databases">
        <title>Complete genome of Methanomicrobium antiquum DSM 21220.</title>
        <authorList>
            <person name="Chen S.-C."/>
            <person name="You Y.-T."/>
            <person name="Zhou Y.-Z."/>
            <person name="Lai M.-C."/>
        </authorList>
    </citation>
    <scope>NUCLEOTIDE SEQUENCE</scope>
    <source>
        <strain evidence="2">DSM 21220</strain>
    </source>
</reference>
<dbReference type="KEGG" id="manq:L1994_11680"/>
<dbReference type="RefSeq" id="WP_278099614.1">
    <property type="nucleotide sequence ID" value="NZ_CP091092.1"/>
</dbReference>
<feature type="domain" description="Glycosyltransferase 2-like" evidence="1">
    <location>
        <begin position="10"/>
        <end position="133"/>
    </location>
</feature>
<evidence type="ECO:0000259" key="1">
    <source>
        <dbReference type="Pfam" id="PF00535"/>
    </source>
</evidence>
<dbReference type="InterPro" id="IPR001173">
    <property type="entry name" value="Glyco_trans_2-like"/>
</dbReference>
<dbReference type="SUPFAM" id="SSF53448">
    <property type="entry name" value="Nucleotide-diphospho-sugar transferases"/>
    <property type="match status" value="1"/>
</dbReference>
<keyword evidence="3" id="KW-1185">Reference proteome</keyword>
<dbReference type="Proteomes" id="UP001218895">
    <property type="component" value="Chromosome"/>
</dbReference>
<protein>
    <submittedName>
        <fullName evidence="2">Glycosyltransferase</fullName>
    </submittedName>
</protein>
<dbReference type="PANTHER" id="PTHR22916">
    <property type="entry name" value="GLYCOSYLTRANSFERASE"/>
    <property type="match status" value="1"/>
</dbReference>
<gene>
    <name evidence="2" type="ORF">L1994_11680</name>
</gene>
<dbReference type="GO" id="GO:0016758">
    <property type="term" value="F:hexosyltransferase activity"/>
    <property type="evidence" value="ECO:0007669"/>
    <property type="project" value="UniProtKB-ARBA"/>
</dbReference>
<proteinExistence type="predicted"/>
<name>A0AAF0JTU4_9EURY</name>
<organism evidence="2 3">
    <name type="scientific">Methanomicrobium antiquum</name>
    <dbReference type="NCBI Taxonomy" id="487686"/>
    <lineage>
        <taxon>Archaea</taxon>
        <taxon>Methanobacteriati</taxon>
        <taxon>Methanobacteriota</taxon>
        <taxon>Stenosarchaea group</taxon>
        <taxon>Methanomicrobia</taxon>
        <taxon>Methanomicrobiales</taxon>
        <taxon>Methanomicrobiaceae</taxon>
        <taxon>Methanomicrobium</taxon>
    </lineage>
</organism>